<dbReference type="EMBL" id="BMEM01000001">
    <property type="protein sequence ID" value="GGF43085.1"/>
    <property type="molecule type" value="Genomic_DNA"/>
</dbReference>
<reference evidence="3" key="1">
    <citation type="journal article" date="2014" name="Int. J. Syst. Evol. Microbiol.">
        <title>Complete genome sequence of Corynebacterium casei LMG S-19264T (=DSM 44701T), isolated from a smear-ripened cheese.</title>
        <authorList>
            <consortium name="US DOE Joint Genome Institute (JGI-PGF)"/>
            <person name="Walter F."/>
            <person name="Albersmeier A."/>
            <person name="Kalinowski J."/>
            <person name="Ruckert C."/>
        </authorList>
    </citation>
    <scope>NUCLEOTIDE SEQUENCE</scope>
    <source>
        <strain evidence="3">CGMCC 1.12160</strain>
    </source>
</reference>
<name>A0A917BGV6_9MICO</name>
<dbReference type="InterPro" id="IPR029057">
    <property type="entry name" value="PRTase-like"/>
</dbReference>
<feature type="domain" description="Phosphoribosyltransferase" evidence="2">
    <location>
        <begin position="199"/>
        <end position="243"/>
    </location>
</feature>
<dbReference type="CDD" id="cd06223">
    <property type="entry name" value="PRTases_typeI"/>
    <property type="match status" value="1"/>
</dbReference>
<reference evidence="3" key="2">
    <citation type="submission" date="2020-09" db="EMBL/GenBank/DDBJ databases">
        <authorList>
            <person name="Sun Q."/>
            <person name="Zhou Y."/>
        </authorList>
    </citation>
    <scope>NUCLEOTIDE SEQUENCE</scope>
    <source>
        <strain evidence="3">CGMCC 1.12160</strain>
    </source>
</reference>
<evidence type="ECO:0000313" key="3">
    <source>
        <dbReference type="EMBL" id="GGF43085.1"/>
    </source>
</evidence>
<dbReference type="SUPFAM" id="SSF53271">
    <property type="entry name" value="PRTase-like"/>
    <property type="match status" value="1"/>
</dbReference>
<dbReference type="PANTHER" id="PTHR47505:SF1">
    <property type="entry name" value="DNA UTILIZATION PROTEIN YHGH"/>
    <property type="match status" value="1"/>
</dbReference>
<organism evidence="3 4">
    <name type="scientific">Ornithinimicrobium tianjinense</name>
    <dbReference type="NCBI Taxonomy" id="1195761"/>
    <lineage>
        <taxon>Bacteria</taxon>
        <taxon>Bacillati</taxon>
        <taxon>Actinomycetota</taxon>
        <taxon>Actinomycetes</taxon>
        <taxon>Micrococcales</taxon>
        <taxon>Ornithinimicrobiaceae</taxon>
        <taxon>Ornithinimicrobium</taxon>
    </lineage>
</organism>
<evidence type="ECO:0000313" key="4">
    <source>
        <dbReference type="Proteomes" id="UP000605670"/>
    </source>
</evidence>
<gene>
    <name evidence="3" type="ORF">GCM10011366_08680</name>
</gene>
<dbReference type="InterPro" id="IPR000836">
    <property type="entry name" value="PRTase_dom"/>
</dbReference>
<comment type="caution">
    <text evidence="3">The sequence shown here is derived from an EMBL/GenBank/DDBJ whole genome shotgun (WGS) entry which is preliminary data.</text>
</comment>
<evidence type="ECO:0000256" key="1">
    <source>
        <dbReference type="ARBA" id="ARBA00008007"/>
    </source>
</evidence>
<accession>A0A917BGV6</accession>
<dbReference type="Gene3D" id="3.40.50.2020">
    <property type="match status" value="1"/>
</dbReference>
<sequence>MTWRPGEDLLALLDLAAPAACGGCSRAGTRWCSDCAASLRDGAAGAGPWSPTPRPAGLPPTWSGAAYAGAVRAGVVAWKDGGRADLTAVLAPVLRAVLAAALDGSVHHAEALAAGDAVLLLPAPSGRAGTRARGEHRVAALTRAAVRGIPRSEGPRPLEVLDALCLVRRVQDQAGLDARARAANLAGAVRVRPVLAGRIVGRPCIVVDDVVTTGATLAECARALRECGAGPVAAATLAATRRRPRAGLPEAARAD</sequence>
<dbReference type="RefSeq" id="WP_188428343.1">
    <property type="nucleotide sequence ID" value="NZ_BAABKH010000005.1"/>
</dbReference>
<dbReference type="AlphaFoldDB" id="A0A917BGV6"/>
<proteinExistence type="inferred from homology"/>
<protein>
    <recommendedName>
        <fullName evidence="2">Phosphoribosyltransferase domain-containing protein</fullName>
    </recommendedName>
</protein>
<dbReference type="Pfam" id="PF00156">
    <property type="entry name" value="Pribosyltran"/>
    <property type="match status" value="1"/>
</dbReference>
<dbReference type="InterPro" id="IPR051910">
    <property type="entry name" value="ComF/GntX_DNA_util-trans"/>
</dbReference>
<comment type="similarity">
    <text evidence="1">Belongs to the ComF/GntX family.</text>
</comment>
<dbReference type="PANTHER" id="PTHR47505">
    <property type="entry name" value="DNA UTILIZATION PROTEIN YHGH"/>
    <property type="match status" value="1"/>
</dbReference>
<evidence type="ECO:0000259" key="2">
    <source>
        <dbReference type="Pfam" id="PF00156"/>
    </source>
</evidence>
<dbReference type="Proteomes" id="UP000605670">
    <property type="component" value="Unassembled WGS sequence"/>
</dbReference>
<keyword evidence="4" id="KW-1185">Reference proteome</keyword>